<feature type="domain" description="CxC1-like cysteine cluster associated with KDZ transposases" evidence="2">
    <location>
        <begin position="183"/>
        <end position="257"/>
    </location>
</feature>
<reference evidence="3 4" key="1">
    <citation type="journal article" date="2019" name="Nat. Ecol. Evol.">
        <title>Megaphylogeny resolves global patterns of mushroom evolution.</title>
        <authorList>
            <person name="Varga T."/>
            <person name="Krizsan K."/>
            <person name="Foldi C."/>
            <person name="Dima B."/>
            <person name="Sanchez-Garcia M."/>
            <person name="Sanchez-Ramirez S."/>
            <person name="Szollosi G.J."/>
            <person name="Szarkandi J.G."/>
            <person name="Papp V."/>
            <person name="Albert L."/>
            <person name="Andreopoulos W."/>
            <person name="Angelini C."/>
            <person name="Antonin V."/>
            <person name="Barry K.W."/>
            <person name="Bougher N.L."/>
            <person name="Buchanan P."/>
            <person name="Buyck B."/>
            <person name="Bense V."/>
            <person name="Catcheside P."/>
            <person name="Chovatia M."/>
            <person name="Cooper J."/>
            <person name="Damon W."/>
            <person name="Desjardin D."/>
            <person name="Finy P."/>
            <person name="Geml J."/>
            <person name="Haridas S."/>
            <person name="Hughes K."/>
            <person name="Justo A."/>
            <person name="Karasinski D."/>
            <person name="Kautmanova I."/>
            <person name="Kiss B."/>
            <person name="Kocsube S."/>
            <person name="Kotiranta H."/>
            <person name="LaButti K.M."/>
            <person name="Lechner B.E."/>
            <person name="Liimatainen K."/>
            <person name="Lipzen A."/>
            <person name="Lukacs Z."/>
            <person name="Mihaltcheva S."/>
            <person name="Morgado L.N."/>
            <person name="Niskanen T."/>
            <person name="Noordeloos M.E."/>
            <person name="Ohm R.A."/>
            <person name="Ortiz-Santana B."/>
            <person name="Ovrebo C."/>
            <person name="Racz N."/>
            <person name="Riley R."/>
            <person name="Savchenko A."/>
            <person name="Shiryaev A."/>
            <person name="Soop K."/>
            <person name="Spirin V."/>
            <person name="Szebenyi C."/>
            <person name="Tomsovsky M."/>
            <person name="Tulloss R.E."/>
            <person name="Uehling J."/>
            <person name="Grigoriev I.V."/>
            <person name="Vagvolgyi C."/>
            <person name="Papp T."/>
            <person name="Martin F.M."/>
            <person name="Miettinen O."/>
            <person name="Hibbett D.S."/>
            <person name="Nagy L.G."/>
        </authorList>
    </citation>
    <scope>NUCLEOTIDE SEQUENCE [LARGE SCALE GENOMIC DNA]</scope>
    <source>
        <strain evidence="3 4">FP101781</strain>
    </source>
</reference>
<dbReference type="Pfam" id="PF18758">
    <property type="entry name" value="KDZ"/>
    <property type="match status" value="1"/>
</dbReference>
<keyword evidence="4" id="KW-1185">Reference proteome</keyword>
<dbReference type="EMBL" id="QPFP01000021">
    <property type="protein sequence ID" value="TEB30725.1"/>
    <property type="molecule type" value="Genomic_DNA"/>
</dbReference>
<feature type="region of interest" description="Disordered" evidence="1">
    <location>
        <begin position="999"/>
        <end position="1026"/>
    </location>
</feature>
<dbReference type="Pfam" id="PF18802">
    <property type="entry name" value="CxC1"/>
    <property type="match status" value="1"/>
</dbReference>
<feature type="compositionally biased region" description="Polar residues" evidence="1">
    <location>
        <begin position="1001"/>
        <end position="1014"/>
    </location>
</feature>
<evidence type="ECO:0000256" key="1">
    <source>
        <dbReference type="SAM" id="MobiDB-lite"/>
    </source>
</evidence>
<protein>
    <recommendedName>
        <fullName evidence="2">CxC1-like cysteine cluster associated with KDZ transposases domain-containing protein</fullName>
    </recommendedName>
</protein>
<name>A0A4Y7T989_COPMI</name>
<dbReference type="PANTHER" id="PTHR33096">
    <property type="entry name" value="CXC2 DOMAIN-CONTAINING PROTEIN"/>
    <property type="match status" value="1"/>
</dbReference>
<dbReference type="InterPro" id="IPR040521">
    <property type="entry name" value="KDZ"/>
</dbReference>
<sequence length="1026" mass="114628">MIGASEKPGQRVTRRHRPGGLVKAYKKKHAAKSGQQFIPFGYHSSVRSLRKELNDLRKVLKGGAQAQDASSDAPQYENLHHDDTEVDNPMDQDWTNDSNAPEAYSSTSSAQDYFLGSQTAPTTTLKSNISLSRRPVPTAAQRDSDKDDLFSAWTVALVALMGPFLEYTGRTAGKKILEPDAYETTCVSVTCAKSKSDVIGLFADRWESIPVTWCRCSSLLCVLVTNGVFPCSPRAPRVAVDINLLSLYHAQWEKACEAVNAISGALGNHYARRGFPLRNSKGELIRDGYRKSIAAAMLWHANLIQKVDAMVETSIGSARDALHSLFVHGSQGMKSQELPTFPHPATSEREAVRAVSPDLLRKCSACFGKKCGEALERGGDYHISCDGCFAHRHIRSAGDCPEFCIPALYIPKEYVDAVGVRIGQARQAEPKRTTPKVADDAVNECERGHIAANGTNVKTSMDKYDDTGTMALVCRHDIPLFLANIDTPGEQQKYAVALIEKLYSLLPENATVTIFYDIGCVLERTLQKWDILPDSITSRLRFATSAMHAYAHQWACQVGTERLWSRLRKLIGPSRHSHRQKRLHMIDRLTHSVAVTGRNDLGDWLRRKMKKVQEHRSEAQKKLDDMKAEAMPTWDPPDRPAKLTKELDSVLKLHNDVHKLNSTLKAMISDLSKGEISTSTPAMLASLQGLQTEKYDQIESLYDSLNVGSSFPELDGIPLGFVRNLLLARDLKINIRKRAIANFFEWDRLHQAAGGQSQALGKLDDKLYTSLIISPLSKSRWQSKIQPQYNIPLPGTLPEDLSKLRADESQLWEDVWINRCEGKQPMWFSSGEVRDGVRAMMKLDRCNEEIRRLGKEADNMCNWYGDELSCLEVALFQVTNPGLRFLLQARKEHLLALKAQWYSPLASEARYLAQIERAQQAPGLLGLQPQEKSHTWLPISMSGPVRLAPEDAGRDVLVEDMREEEELLGEEVAIQDFLEQESGLCKWRGRFGITLHLGGSSPLSQEPNPPSLSEIQPRRSRLTACT</sequence>
<proteinExistence type="predicted"/>
<evidence type="ECO:0000259" key="2">
    <source>
        <dbReference type="Pfam" id="PF18802"/>
    </source>
</evidence>
<feature type="compositionally biased region" description="Low complexity" evidence="1">
    <location>
        <begin position="62"/>
        <end position="73"/>
    </location>
</feature>
<dbReference type="Proteomes" id="UP000298030">
    <property type="component" value="Unassembled WGS sequence"/>
</dbReference>
<dbReference type="AlphaFoldDB" id="A0A4Y7T989"/>
<dbReference type="OrthoDB" id="3253684at2759"/>
<gene>
    <name evidence="3" type="ORF">FA13DRAFT_1791893</name>
</gene>
<feature type="region of interest" description="Disordered" evidence="1">
    <location>
        <begin position="61"/>
        <end position="107"/>
    </location>
</feature>
<feature type="compositionally biased region" description="Polar residues" evidence="1">
    <location>
        <begin position="93"/>
        <end position="107"/>
    </location>
</feature>
<evidence type="ECO:0000313" key="3">
    <source>
        <dbReference type="EMBL" id="TEB30725.1"/>
    </source>
</evidence>
<dbReference type="PANTHER" id="PTHR33096:SF1">
    <property type="entry name" value="CXC1-LIKE CYSTEINE CLUSTER ASSOCIATED WITH KDZ TRANSPOSASES DOMAIN-CONTAINING PROTEIN"/>
    <property type="match status" value="1"/>
</dbReference>
<evidence type="ECO:0000313" key="4">
    <source>
        <dbReference type="Proteomes" id="UP000298030"/>
    </source>
</evidence>
<dbReference type="InterPro" id="IPR041320">
    <property type="entry name" value="CxC1"/>
</dbReference>
<comment type="caution">
    <text evidence="3">The sequence shown here is derived from an EMBL/GenBank/DDBJ whole genome shotgun (WGS) entry which is preliminary data.</text>
</comment>
<feature type="compositionally biased region" description="Basic and acidic residues" evidence="1">
    <location>
        <begin position="617"/>
        <end position="628"/>
    </location>
</feature>
<dbReference type="STRING" id="71717.A0A4Y7T989"/>
<feature type="region of interest" description="Disordered" evidence="1">
    <location>
        <begin position="617"/>
        <end position="639"/>
    </location>
</feature>
<organism evidence="3 4">
    <name type="scientific">Coprinellus micaceus</name>
    <name type="common">Glistening ink-cap mushroom</name>
    <name type="synonym">Coprinus micaceus</name>
    <dbReference type="NCBI Taxonomy" id="71717"/>
    <lineage>
        <taxon>Eukaryota</taxon>
        <taxon>Fungi</taxon>
        <taxon>Dikarya</taxon>
        <taxon>Basidiomycota</taxon>
        <taxon>Agaricomycotina</taxon>
        <taxon>Agaricomycetes</taxon>
        <taxon>Agaricomycetidae</taxon>
        <taxon>Agaricales</taxon>
        <taxon>Agaricineae</taxon>
        <taxon>Psathyrellaceae</taxon>
        <taxon>Coprinellus</taxon>
    </lineage>
</organism>
<accession>A0A4Y7T989</accession>